<dbReference type="Proteomes" id="UP001497416">
    <property type="component" value="Unassembled WGS sequence"/>
</dbReference>
<proteinExistence type="predicted"/>
<evidence type="ECO:0000313" key="2">
    <source>
        <dbReference type="Proteomes" id="UP001497416"/>
    </source>
</evidence>
<reference evidence="1 2" key="1">
    <citation type="submission" date="2024-05" db="EMBL/GenBank/DDBJ databases">
        <authorList>
            <person name="Duchaud E."/>
        </authorList>
    </citation>
    <scope>NUCLEOTIDE SEQUENCE [LARGE SCALE GENOMIC DNA]</scope>
    <source>
        <strain evidence="1">Ena-SAMPLE-TAB-13-05-2024-13:56:06:370-140302</strain>
    </source>
</reference>
<sequence length="119" mass="13685">MKLLIELLTGDLQPEYKTTESEIYAGEANLFRSGISIGGKLFLTSERLIFLPHKFNFNKKIEYIELSEVNVFQSITSLNILNNTLAFTLENGTELIFIVNNIEIWMEEIERAKKVVDLI</sequence>
<dbReference type="InterPro" id="IPR011993">
    <property type="entry name" value="PH-like_dom_sf"/>
</dbReference>
<evidence type="ECO:0008006" key="3">
    <source>
        <dbReference type="Google" id="ProtNLM"/>
    </source>
</evidence>
<keyword evidence="2" id="KW-1185">Reference proteome</keyword>
<dbReference type="EMBL" id="CAXIXY010000003">
    <property type="protein sequence ID" value="CAL2075491.1"/>
    <property type="molecule type" value="Genomic_DNA"/>
</dbReference>
<evidence type="ECO:0000313" key="1">
    <source>
        <dbReference type="EMBL" id="CAL2075491.1"/>
    </source>
</evidence>
<organism evidence="1 2">
    <name type="scientific">Tenacibaculum platacis</name>
    <dbReference type="NCBI Taxonomy" id="3137852"/>
    <lineage>
        <taxon>Bacteria</taxon>
        <taxon>Pseudomonadati</taxon>
        <taxon>Bacteroidota</taxon>
        <taxon>Flavobacteriia</taxon>
        <taxon>Flavobacteriales</taxon>
        <taxon>Flavobacteriaceae</taxon>
        <taxon>Tenacibaculum</taxon>
    </lineage>
</organism>
<comment type="caution">
    <text evidence="1">The sequence shown here is derived from an EMBL/GenBank/DDBJ whole genome shotgun (WGS) entry which is preliminary data.</text>
</comment>
<dbReference type="RefSeq" id="WP_348709695.1">
    <property type="nucleotide sequence ID" value="NZ_CAXIXY010000003.1"/>
</dbReference>
<gene>
    <name evidence="1" type="ORF">T190607A01A_10200</name>
</gene>
<dbReference type="Gene3D" id="2.30.29.30">
    <property type="entry name" value="Pleckstrin-homology domain (PH domain)/Phosphotyrosine-binding domain (PTB)"/>
    <property type="match status" value="1"/>
</dbReference>
<name>A0ABM9NQU3_9FLAO</name>
<accession>A0ABM9NQU3</accession>
<protein>
    <recommendedName>
        <fullName evidence="3">GRAM domain-containing protein</fullName>
    </recommendedName>
</protein>